<evidence type="ECO:0000313" key="2">
    <source>
        <dbReference type="Proteomes" id="UP001519308"/>
    </source>
</evidence>
<evidence type="ECO:0008006" key="3">
    <source>
        <dbReference type="Google" id="ProtNLM"/>
    </source>
</evidence>
<comment type="caution">
    <text evidence="1">The sequence shown here is derived from an EMBL/GenBank/DDBJ whole genome shotgun (WGS) entry which is preliminary data.</text>
</comment>
<dbReference type="EMBL" id="JAGGLL010000045">
    <property type="protein sequence ID" value="MBP2024006.1"/>
    <property type="molecule type" value="Genomic_DNA"/>
</dbReference>
<organism evidence="1 2">
    <name type="scientific">Clostridium punense</name>
    <dbReference type="NCBI Taxonomy" id="1054297"/>
    <lineage>
        <taxon>Bacteria</taxon>
        <taxon>Bacillati</taxon>
        <taxon>Bacillota</taxon>
        <taxon>Clostridia</taxon>
        <taxon>Eubacteriales</taxon>
        <taxon>Clostridiaceae</taxon>
        <taxon>Clostridium</taxon>
    </lineage>
</organism>
<sequence length="205" mass="22922">MLLNIIEKKLEEFRVEQELIPSHVIKESDNSQDYTPEITFDFIALVRQENAPDTNTNVPLISILENNLKCVVEQYSVVADIPNPCGTGVINCPVYLNKFKYVGSIKVALNIPLKCTKSPYYQYFSDYVLIDSVRCYTSSDDSGSCPTSIEEFVKVDSIKVITTTVGNTQTFGYVPVTMRLTLSLTNPCTLPDILKANIEETVKSS</sequence>
<dbReference type="Proteomes" id="UP001519308">
    <property type="component" value="Unassembled WGS sequence"/>
</dbReference>
<proteinExistence type="predicted"/>
<name>A0ABS4K9Q5_9CLOT</name>
<reference evidence="1 2" key="1">
    <citation type="submission" date="2021-03" db="EMBL/GenBank/DDBJ databases">
        <title>Genomic Encyclopedia of Type Strains, Phase IV (KMG-IV): sequencing the most valuable type-strain genomes for metagenomic binning, comparative biology and taxonomic classification.</title>
        <authorList>
            <person name="Goeker M."/>
        </authorList>
    </citation>
    <scope>NUCLEOTIDE SEQUENCE [LARGE SCALE GENOMIC DNA]</scope>
    <source>
        <strain evidence="1 2">DSM 28650</strain>
    </source>
</reference>
<gene>
    <name evidence="1" type="ORF">J2Z44_003856</name>
</gene>
<protein>
    <recommendedName>
        <fullName evidence="3">DUF3794 domain-containing protein</fullName>
    </recommendedName>
</protein>
<evidence type="ECO:0000313" key="1">
    <source>
        <dbReference type="EMBL" id="MBP2024006.1"/>
    </source>
</evidence>
<keyword evidence="2" id="KW-1185">Reference proteome</keyword>
<accession>A0ABS4K9Q5</accession>
<dbReference type="RefSeq" id="WP_021281917.1">
    <property type="nucleotide sequence ID" value="NZ_JAGGLL010000045.1"/>
</dbReference>